<gene>
    <name evidence="1" type="primary">MRPL35</name>
    <name evidence="1" type="ORF">DSO57_1015858</name>
</gene>
<name>A0ACC2UQP3_9FUNG</name>
<proteinExistence type="predicted"/>
<keyword evidence="1" id="KW-0687">Ribonucleoprotein</keyword>
<comment type="caution">
    <text evidence="1">The sequence shown here is derived from an EMBL/GenBank/DDBJ whole genome shotgun (WGS) entry which is preliminary data.</text>
</comment>
<organism evidence="1 2">
    <name type="scientific">Entomophthora muscae</name>
    <dbReference type="NCBI Taxonomy" id="34485"/>
    <lineage>
        <taxon>Eukaryota</taxon>
        <taxon>Fungi</taxon>
        <taxon>Fungi incertae sedis</taxon>
        <taxon>Zoopagomycota</taxon>
        <taxon>Entomophthoromycotina</taxon>
        <taxon>Entomophthoromycetes</taxon>
        <taxon>Entomophthorales</taxon>
        <taxon>Entomophthoraceae</taxon>
        <taxon>Entomophthora</taxon>
    </lineage>
</organism>
<evidence type="ECO:0000313" key="1">
    <source>
        <dbReference type="EMBL" id="KAJ9089143.1"/>
    </source>
</evidence>
<keyword evidence="2" id="KW-1185">Reference proteome</keyword>
<dbReference type="EMBL" id="QTSX02000063">
    <property type="protein sequence ID" value="KAJ9089143.1"/>
    <property type="molecule type" value="Genomic_DNA"/>
</dbReference>
<evidence type="ECO:0000313" key="2">
    <source>
        <dbReference type="Proteomes" id="UP001165960"/>
    </source>
</evidence>
<reference evidence="1" key="1">
    <citation type="submission" date="2022-04" db="EMBL/GenBank/DDBJ databases">
        <title>Genome of the entomopathogenic fungus Entomophthora muscae.</title>
        <authorList>
            <person name="Elya C."/>
            <person name="Lovett B.R."/>
            <person name="Lee E."/>
            <person name="Macias A.M."/>
            <person name="Hajek A.E."/>
            <person name="De Bivort B.L."/>
            <person name="Kasson M.T."/>
            <person name="De Fine Licht H.H."/>
            <person name="Stajich J.E."/>
        </authorList>
    </citation>
    <scope>NUCLEOTIDE SEQUENCE</scope>
    <source>
        <strain evidence="1">Berkeley</strain>
    </source>
</reference>
<accession>A0ACC2UQP3</accession>
<dbReference type="Proteomes" id="UP001165960">
    <property type="component" value="Unassembled WGS sequence"/>
</dbReference>
<sequence length="291" mass="33047">MNIAKRKIQSAEEAKKALEASKDEASKKELEAEIFQNLVDSKLYQPSTKWLFENNQCDTTEPVFMYLKKQKWLDEESSLVEQRLTQMYILPDVLPPGVVLDAKLNVDFGGEVFPGTKVDPATTQTEPKISIDCFHKEFKKYTLVMVDPDHPAPEIQNYREKFHWAICNISVNAASKEYVNGDVLLKYIPPHPAQGTKFHRYTFVLLEQPEDATPSTIQQALEASDATVRSLVEKHGFVARGLHFFRAEWSPAVSAIYKDAFGIPEPVFGPRPIVDPRIGPDGRIRNKYHNA</sequence>
<protein>
    <submittedName>
        <fullName evidence="1">Mitochondrial 54S ribosomal protein YmL35</fullName>
    </submittedName>
</protein>
<keyword evidence="1" id="KW-0689">Ribosomal protein</keyword>